<name>A0A8J2S1T2_9CRUS</name>
<organism evidence="2 3">
    <name type="scientific">Daphnia galeata</name>
    <dbReference type="NCBI Taxonomy" id="27404"/>
    <lineage>
        <taxon>Eukaryota</taxon>
        <taxon>Metazoa</taxon>
        <taxon>Ecdysozoa</taxon>
        <taxon>Arthropoda</taxon>
        <taxon>Crustacea</taxon>
        <taxon>Branchiopoda</taxon>
        <taxon>Diplostraca</taxon>
        <taxon>Cladocera</taxon>
        <taxon>Anomopoda</taxon>
        <taxon>Daphniidae</taxon>
        <taxon>Daphnia</taxon>
    </lineage>
</organism>
<sequence length="256" mass="28119">MIISITSNPGRFGGTNRPGYPRPMKLAAKFASASSACSQCIMKDPTQFCVGHRDVESFIRQMISIGVPESTLFFYYDSLAIENGTIQKNEAVVSARDLRGAILKRLPRYGTRPGHINSIATLSAVLFTMEQGRIHDRNMPVPVNRQTSSQRSETDTNVEDDGPVCTVCERRVCRLETTQPARCKLCVSGTMSTSLFMEQVVKLANAWASALTAVEKGTRDHEGNQTLVFFYPLPMKLMAKCASSSSARAPLRAMNG</sequence>
<dbReference type="AlphaFoldDB" id="A0A8J2S1T2"/>
<evidence type="ECO:0000313" key="3">
    <source>
        <dbReference type="Proteomes" id="UP000789390"/>
    </source>
</evidence>
<evidence type="ECO:0000313" key="2">
    <source>
        <dbReference type="EMBL" id="CAH0111253.1"/>
    </source>
</evidence>
<evidence type="ECO:0000256" key="1">
    <source>
        <dbReference type="SAM" id="MobiDB-lite"/>
    </source>
</evidence>
<dbReference type="PANTHER" id="PTHR48456:SF1">
    <property type="match status" value="1"/>
</dbReference>
<protein>
    <submittedName>
        <fullName evidence="2">Uncharacterized protein</fullName>
    </submittedName>
</protein>
<dbReference type="EMBL" id="CAKKLH010000312">
    <property type="protein sequence ID" value="CAH0111253.1"/>
    <property type="molecule type" value="Genomic_DNA"/>
</dbReference>
<dbReference type="PANTHER" id="PTHR48456">
    <property type="match status" value="1"/>
</dbReference>
<feature type="region of interest" description="Disordered" evidence="1">
    <location>
        <begin position="139"/>
        <end position="160"/>
    </location>
</feature>
<comment type="caution">
    <text evidence="2">The sequence shown here is derived from an EMBL/GenBank/DDBJ whole genome shotgun (WGS) entry which is preliminary data.</text>
</comment>
<reference evidence="2" key="1">
    <citation type="submission" date="2021-11" db="EMBL/GenBank/DDBJ databases">
        <authorList>
            <person name="Schell T."/>
        </authorList>
    </citation>
    <scope>NUCLEOTIDE SEQUENCE</scope>
    <source>
        <strain evidence="2">M5</strain>
    </source>
</reference>
<proteinExistence type="predicted"/>
<dbReference type="OrthoDB" id="10539609at2759"/>
<accession>A0A8J2S1T2</accession>
<keyword evidence="3" id="KW-1185">Reference proteome</keyword>
<dbReference type="Proteomes" id="UP000789390">
    <property type="component" value="Unassembled WGS sequence"/>
</dbReference>
<gene>
    <name evidence="2" type="ORF">DGAL_LOCUS14891</name>
</gene>